<feature type="region of interest" description="Disordered" evidence="1">
    <location>
        <begin position="1"/>
        <end position="28"/>
    </location>
</feature>
<dbReference type="EMBL" id="NBSK02000006">
    <property type="protein sequence ID" value="KAJ0199684.1"/>
    <property type="molecule type" value="Genomic_DNA"/>
</dbReference>
<keyword evidence="3" id="KW-1185">Reference proteome</keyword>
<accession>A0A9R1X6P9</accession>
<gene>
    <name evidence="2" type="ORF">LSAT_V11C600329410</name>
</gene>
<feature type="compositionally biased region" description="Pro residues" evidence="1">
    <location>
        <begin position="1"/>
        <end position="12"/>
    </location>
</feature>
<sequence>MDPNQNNPPPPSLNFRNCKPDNAFALDTTPRQFPTMESLKGGFFNLLQTAFQKFQQLQQQQFQPQPSQPPHLSDFVSKTQPSPPPQPTKKEKKPS</sequence>
<reference evidence="2 3" key="1">
    <citation type="journal article" date="2017" name="Nat. Commun.">
        <title>Genome assembly with in vitro proximity ligation data and whole-genome triplication in lettuce.</title>
        <authorList>
            <person name="Reyes-Chin-Wo S."/>
            <person name="Wang Z."/>
            <person name="Yang X."/>
            <person name="Kozik A."/>
            <person name="Arikit S."/>
            <person name="Song C."/>
            <person name="Xia L."/>
            <person name="Froenicke L."/>
            <person name="Lavelle D.O."/>
            <person name="Truco M.J."/>
            <person name="Xia R."/>
            <person name="Zhu S."/>
            <person name="Xu C."/>
            <person name="Xu H."/>
            <person name="Xu X."/>
            <person name="Cox K."/>
            <person name="Korf I."/>
            <person name="Meyers B.C."/>
            <person name="Michelmore R.W."/>
        </authorList>
    </citation>
    <scope>NUCLEOTIDE SEQUENCE [LARGE SCALE GENOMIC DNA]</scope>
    <source>
        <strain evidence="3">cv. Salinas</strain>
        <tissue evidence="2">Seedlings</tissue>
    </source>
</reference>
<comment type="caution">
    <text evidence="2">The sequence shown here is derived from an EMBL/GenBank/DDBJ whole genome shotgun (WGS) entry which is preliminary data.</text>
</comment>
<organism evidence="2 3">
    <name type="scientific">Lactuca sativa</name>
    <name type="common">Garden lettuce</name>
    <dbReference type="NCBI Taxonomy" id="4236"/>
    <lineage>
        <taxon>Eukaryota</taxon>
        <taxon>Viridiplantae</taxon>
        <taxon>Streptophyta</taxon>
        <taxon>Embryophyta</taxon>
        <taxon>Tracheophyta</taxon>
        <taxon>Spermatophyta</taxon>
        <taxon>Magnoliopsida</taxon>
        <taxon>eudicotyledons</taxon>
        <taxon>Gunneridae</taxon>
        <taxon>Pentapetalae</taxon>
        <taxon>asterids</taxon>
        <taxon>campanulids</taxon>
        <taxon>Asterales</taxon>
        <taxon>Asteraceae</taxon>
        <taxon>Cichorioideae</taxon>
        <taxon>Cichorieae</taxon>
        <taxon>Lactucinae</taxon>
        <taxon>Lactuca</taxon>
    </lineage>
</organism>
<name>A0A9R1X6P9_LACSA</name>
<dbReference type="Proteomes" id="UP000235145">
    <property type="component" value="Unassembled WGS sequence"/>
</dbReference>
<dbReference type="AlphaFoldDB" id="A0A9R1X6P9"/>
<protein>
    <submittedName>
        <fullName evidence="2">Uncharacterized protein</fullName>
    </submittedName>
</protein>
<evidence type="ECO:0000256" key="1">
    <source>
        <dbReference type="SAM" id="MobiDB-lite"/>
    </source>
</evidence>
<proteinExistence type="predicted"/>
<evidence type="ECO:0000313" key="3">
    <source>
        <dbReference type="Proteomes" id="UP000235145"/>
    </source>
</evidence>
<evidence type="ECO:0000313" key="2">
    <source>
        <dbReference type="EMBL" id="KAJ0199684.1"/>
    </source>
</evidence>
<feature type="region of interest" description="Disordered" evidence="1">
    <location>
        <begin position="57"/>
        <end position="95"/>
    </location>
</feature>